<accession>A0A397JQ42</accession>
<organism evidence="1 2">
    <name type="scientific">Diversispora epigaea</name>
    <dbReference type="NCBI Taxonomy" id="1348612"/>
    <lineage>
        <taxon>Eukaryota</taxon>
        <taxon>Fungi</taxon>
        <taxon>Fungi incertae sedis</taxon>
        <taxon>Mucoromycota</taxon>
        <taxon>Glomeromycotina</taxon>
        <taxon>Glomeromycetes</taxon>
        <taxon>Diversisporales</taxon>
        <taxon>Diversisporaceae</taxon>
        <taxon>Diversispora</taxon>
    </lineage>
</organism>
<name>A0A397JQ42_9GLOM</name>
<gene>
    <name evidence="1" type="ORF">Glove_41g136</name>
</gene>
<evidence type="ECO:0000313" key="1">
    <source>
        <dbReference type="EMBL" id="RHZ87033.1"/>
    </source>
</evidence>
<sequence length="76" mass="9271">MYPYESIKQYDIRFHLIKEIVQEADLININNNSRFKIKTKLLQYHQQIEQQYEVELQILRQYNNSKIVELSAIDLI</sequence>
<evidence type="ECO:0000313" key="2">
    <source>
        <dbReference type="Proteomes" id="UP000266861"/>
    </source>
</evidence>
<comment type="caution">
    <text evidence="1">The sequence shown here is derived from an EMBL/GenBank/DDBJ whole genome shotgun (WGS) entry which is preliminary data.</text>
</comment>
<keyword evidence="2" id="KW-1185">Reference proteome</keyword>
<dbReference type="EMBL" id="PQFF01000039">
    <property type="protein sequence ID" value="RHZ87033.1"/>
    <property type="molecule type" value="Genomic_DNA"/>
</dbReference>
<dbReference type="Proteomes" id="UP000266861">
    <property type="component" value="Unassembled WGS sequence"/>
</dbReference>
<reference evidence="1 2" key="1">
    <citation type="submission" date="2018-08" db="EMBL/GenBank/DDBJ databases">
        <title>Genome and evolution of the arbuscular mycorrhizal fungus Diversispora epigaea (formerly Glomus versiforme) and its bacterial endosymbionts.</title>
        <authorList>
            <person name="Sun X."/>
            <person name="Fei Z."/>
            <person name="Harrison M."/>
        </authorList>
    </citation>
    <scope>NUCLEOTIDE SEQUENCE [LARGE SCALE GENOMIC DNA]</scope>
    <source>
        <strain evidence="1 2">IT104</strain>
    </source>
</reference>
<dbReference type="AlphaFoldDB" id="A0A397JQ42"/>
<protein>
    <submittedName>
        <fullName evidence="1">Uncharacterized protein</fullName>
    </submittedName>
</protein>
<proteinExistence type="predicted"/>